<dbReference type="AlphaFoldDB" id="A0A839Z3H2"/>
<accession>A0A839Z3H2</accession>
<evidence type="ECO:0000313" key="4">
    <source>
        <dbReference type="Proteomes" id="UP000578569"/>
    </source>
</evidence>
<dbReference type="PROSITE" id="PS51257">
    <property type="entry name" value="PROKAR_LIPOPROTEIN"/>
    <property type="match status" value="1"/>
</dbReference>
<name>A0A839Z3H2_9SPHN</name>
<evidence type="ECO:0000256" key="1">
    <source>
        <dbReference type="SAM" id="Coils"/>
    </source>
</evidence>
<feature type="coiled-coil region" evidence="1">
    <location>
        <begin position="27"/>
        <end position="54"/>
    </location>
</feature>
<keyword evidence="1" id="KW-0175">Coiled coil</keyword>
<dbReference type="RefSeq" id="WP_183933626.1">
    <property type="nucleotide sequence ID" value="NZ_JACICF010000001.1"/>
</dbReference>
<sequence>MRGFGPILWACGVAFAALSCYLVSLQVASERAQLEDVEREILAVTREIRELETEIGTRGRLAQLEQWNVRFLQLSAPRAGQFLDGSFQLATLTRPEEKPVVEAPVILAAAPAEESVSREDLLVQASLPAPVEPKRAKKIAPAPVQVSAADPLAPLPAREQASNAGREDERSPMAFISTKESSPAR</sequence>
<organism evidence="3 4">
    <name type="scientific">Sphingomicrobium lutaoense</name>
    <dbReference type="NCBI Taxonomy" id="515949"/>
    <lineage>
        <taxon>Bacteria</taxon>
        <taxon>Pseudomonadati</taxon>
        <taxon>Pseudomonadota</taxon>
        <taxon>Alphaproteobacteria</taxon>
        <taxon>Sphingomonadales</taxon>
        <taxon>Sphingomonadaceae</taxon>
        <taxon>Sphingomicrobium</taxon>
    </lineage>
</organism>
<protein>
    <submittedName>
        <fullName evidence="3">Uncharacterized protein</fullName>
    </submittedName>
</protein>
<evidence type="ECO:0000313" key="3">
    <source>
        <dbReference type="EMBL" id="MBB3764363.1"/>
    </source>
</evidence>
<keyword evidence="4" id="KW-1185">Reference proteome</keyword>
<evidence type="ECO:0000256" key="2">
    <source>
        <dbReference type="SAM" id="MobiDB-lite"/>
    </source>
</evidence>
<gene>
    <name evidence="3" type="ORF">FHS50_001386</name>
</gene>
<proteinExistence type="predicted"/>
<dbReference type="Proteomes" id="UP000578569">
    <property type="component" value="Unassembled WGS sequence"/>
</dbReference>
<feature type="region of interest" description="Disordered" evidence="2">
    <location>
        <begin position="133"/>
        <end position="185"/>
    </location>
</feature>
<reference evidence="3 4" key="1">
    <citation type="submission" date="2020-08" db="EMBL/GenBank/DDBJ databases">
        <title>Genomic Encyclopedia of Type Strains, Phase IV (KMG-IV): sequencing the most valuable type-strain genomes for metagenomic binning, comparative biology and taxonomic classification.</title>
        <authorList>
            <person name="Goeker M."/>
        </authorList>
    </citation>
    <scope>NUCLEOTIDE SEQUENCE [LARGE SCALE GENOMIC DNA]</scope>
    <source>
        <strain evidence="3 4">DSM 24194</strain>
    </source>
</reference>
<dbReference type="EMBL" id="JACICF010000001">
    <property type="protein sequence ID" value="MBB3764363.1"/>
    <property type="molecule type" value="Genomic_DNA"/>
</dbReference>
<comment type="caution">
    <text evidence="3">The sequence shown here is derived from an EMBL/GenBank/DDBJ whole genome shotgun (WGS) entry which is preliminary data.</text>
</comment>